<name>A0A183FM30_HELPZ</name>
<proteinExistence type="predicted"/>
<evidence type="ECO:0000313" key="2">
    <source>
        <dbReference type="Proteomes" id="UP000050761"/>
    </source>
</evidence>
<organism evidence="2 3">
    <name type="scientific">Heligmosomoides polygyrus</name>
    <name type="common">Parasitic roundworm</name>
    <dbReference type="NCBI Taxonomy" id="6339"/>
    <lineage>
        <taxon>Eukaryota</taxon>
        <taxon>Metazoa</taxon>
        <taxon>Ecdysozoa</taxon>
        <taxon>Nematoda</taxon>
        <taxon>Chromadorea</taxon>
        <taxon>Rhabditida</taxon>
        <taxon>Rhabditina</taxon>
        <taxon>Rhabditomorpha</taxon>
        <taxon>Strongyloidea</taxon>
        <taxon>Heligmosomidae</taxon>
        <taxon>Heligmosomoides</taxon>
    </lineage>
</organism>
<sequence length="104" mass="11388">MLLYQEADGVNCINGATASLESALIVGKLDDVPNSSIDNSLKDLHAVRKQANRTVFGAVCRTALLLPNRNRRALAPTLRHFVPRHNLVKELRQPLSRVPALGLP</sequence>
<dbReference type="AlphaFoldDB" id="A0A183FM30"/>
<evidence type="ECO:0000313" key="3">
    <source>
        <dbReference type="WBParaSite" id="HPBE_0000839801-mRNA-1"/>
    </source>
</evidence>
<keyword evidence="2" id="KW-1185">Reference proteome</keyword>
<accession>A0A183FM30</accession>
<gene>
    <name evidence="1" type="ORF">HPBE_LOCUS8399</name>
</gene>
<dbReference type="WBParaSite" id="HPBE_0000839801-mRNA-1">
    <property type="protein sequence ID" value="HPBE_0000839801-mRNA-1"/>
    <property type="gene ID" value="HPBE_0000839801"/>
</dbReference>
<evidence type="ECO:0000313" key="1">
    <source>
        <dbReference type="EMBL" id="VDO76196.1"/>
    </source>
</evidence>
<reference evidence="3" key="2">
    <citation type="submission" date="2019-09" db="UniProtKB">
        <authorList>
            <consortium name="WormBaseParasite"/>
        </authorList>
    </citation>
    <scope>IDENTIFICATION</scope>
</reference>
<reference evidence="1 2" key="1">
    <citation type="submission" date="2018-11" db="EMBL/GenBank/DDBJ databases">
        <authorList>
            <consortium name="Pathogen Informatics"/>
        </authorList>
    </citation>
    <scope>NUCLEOTIDE SEQUENCE [LARGE SCALE GENOMIC DNA]</scope>
</reference>
<dbReference type="EMBL" id="UZAH01026140">
    <property type="protein sequence ID" value="VDO76196.1"/>
    <property type="molecule type" value="Genomic_DNA"/>
</dbReference>
<accession>A0A3P7XPB1</accession>
<dbReference type="Proteomes" id="UP000050761">
    <property type="component" value="Unassembled WGS sequence"/>
</dbReference>
<protein>
    <submittedName>
        <fullName evidence="3">SOCS box domain-containing protein</fullName>
    </submittedName>
</protein>